<sequence length="127" mass="13647">MAKARSQLDTAVGEEDIQAIGLHCREVMISLAQAVYDPGIHVSEDGVVPSATDVNRMIEAYVSHTFPGESYKEVRAHGRAALALALDLQHRRSATRQLAELYVEAAGSATAVISIIARRSFENSAGL</sequence>
<evidence type="ECO:0000313" key="2">
    <source>
        <dbReference type="Proteomes" id="UP000249499"/>
    </source>
</evidence>
<proteinExistence type="predicted"/>
<keyword evidence="1" id="KW-0614">Plasmid</keyword>
<dbReference type="EMBL" id="CP117256">
    <property type="protein sequence ID" value="WFR97562.1"/>
    <property type="molecule type" value="Genomic_DNA"/>
</dbReference>
<dbReference type="RefSeq" id="WP_111221347.1">
    <property type="nucleotide sequence ID" value="NZ_CP117256.1"/>
</dbReference>
<gene>
    <name evidence="1" type="ORF">PR017_20365</name>
</gene>
<protein>
    <submittedName>
        <fullName evidence="1">Uncharacterized protein</fullName>
    </submittedName>
</protein>
<name>A0AAF1KF26_9HYPH</name>
<reference evidence="2" key="2">
    <citation type="journal article" date="2023" name="MicrobiologyOpen">
        <title>Genomics of the tumorigenes clade of the family Rhizobiaceae and description of Rhizobium rhododendri sp. nov.</title>
        <authorList>
            <person name="Kuzmanovic N."/>
            <person name="diCenzo G.C."/>
            <person name="Bunk B."/>
            <person name="Sproeer C."/>
            <person name="Fruehling A."/>
            <person name="Neumann-Schaal M."/>
            <person name="Overmann J."/>
            <person name="Smalla K."/>
        </authorList>
    </citation>
    <scope>NUCLEOTIDE SEQUENCE [LARGE SCALE GENOMIC DNA]</scope>
    <source>
        <strain evidence="2">1078</strain>
        <plasmid evidence="2">pRt1078</plasmid>
    </source>
</reference>
<accession>A0AAF1KF26</accession>
<evidence type="ECO:0000313" key="1">
    <source>
        <dbReference type="EMBL" id="WFR97562.1"/>
    </source>
</evidence>
<organism evidence="1 2">
    <name type="scientific">Rhizobium tumorigenes</name>
    <dbReference type="NCBI Taxonomy" id="2041385"/>
    <lineage>
        <taxon>Bacteria</taxon>
        <taxon>Pseudomonadati</taxon>
        <taxon>Pseudomonadota</taxon>
        <taxon>Alphaproteobacteria</taxon>
        <taxon>Hyphomicrobiales</taxon>
        <taxon>Rhizobiaceae</taxon>
        <taxon>Rhizobium/Agrobacterium group</taxon>
        <taxon>Rhizobium</taxon>
    </lineage>
</organism>
<dbReference type="KEGG" id="rtu:PR017_20365"/>
<reference evidence="1 2" key="1">
    <citation type="journal article" date="2018" name="Sci. Rep.">
        <title>Rhizobium tumorigenes sp. nov., a novel plant tumorigenic bacterium isolated from cane gall tumors on thornless blackberry.</title>
        <authorList>
            <person name="Kuzmanovi N."/>
            <person name="Smalla K."/>
            <person name="Gronow S."/>
            <person name="PuBawska J."/>
        </authorList>
    </citation>
    <scope>NUCLEOTIDE SEQUENCE [LARGE SCALE GENOMIC DNA]</scope>
    <source>
        <strain evidence="1 2">1078</strain>
    </source>
</reference>
<dbReference type="AlphaFoldDB" id="A0AAF1KF26"/>
<keyword evidence="2" id="KW-1185">Reference proteome</keyword>
<dbReference type="Proteomes" id="UP000249499">
    <property type="component" value="Plasmid pRt1078"/>
</dbReference>
<geneLocation type="plasmid" evidence="1 2">
    <name>pRt1078</name>
</geneLocation>